<dbReference type="SMART" id="SM00086">
    <property type="entry name" value="PAC"/>
    <property type="match status" value="2"/>
</dbReference>
<keyword evidence="7" id="KW-0808">Transferase</keyword>
<evidence type="ECO:0000256" key="19">
    <source>
        <dbReference type="ARBA" id="ARBA00068150"/>
    </source>
</evidence>
<comment type="catalytic activity">
    <reaction evidence="1">
        <text>ATP + protein L-histidine = ADP + protein N-phospho-L-histidine.</text>
        <dbReference type="EC" id="2.7.13.3"/>
    </reaction>
</comment>
<evidence type="ECO:0000259" key="27">
    <source>
        <dbReference type="PROSITE" id="PS50112"/>
    </source>
</evidence>
<dbReference type="Gene3D" id="3.30.450.350">
    <property type="entry name" value="CHASE domain"/>
    <property type="match status" value="1"/>
</dbReference>
<dbReference type="InterPro" id="IPR011006">
    <property type="entry name" value="CheY-like_superfamily"/>
</dbReference>
<dbReference type="Pfam" id="PF00512">
    <property type="entry name" value="HisKA"/>
    <property type="match status" value="1"/>
</dbReference>
<dbReference type="GO" id="GO:0005886">
    <property type="term" value="C:plasma membrane"/>
    <property type="evidence" value="ECO:0007669"/>
    <property type="project" value="UniProtKB-SubCell"/>
</dbReference>
<evidence type="ECO:0000256" key="20">
    <source>
        <dbReference type="ARBA" id="ARBA00070152"/>
    </source>
</evidence>
<dbReference type="PRINTS" id="PR00344">
    <property type="entry name" value="BCTRLSENSOR"/>
</dbReference>
<dbReference type="RefSeq" id="WP_075586435.1">
    <property type="nucleotide sequence ID" value="NZ_MSYM01000013.1"/>
</dbReference>
<keyword evidence="9" id="KW-0732">Signal</keyword>
<dbReference type="Gene3D" id="3.30.450.20">
    <property type="entry name" value="PAS domain"/>
    <property type="match status" value="3"/>
</dbReference>
<keyword evidence="8 24" id="KW-0812">Transmembrane</keyword>
<dbReference type="PANTHER" id="PTHR43047">
    <property type="entry name" value="TWO-COMPONENT HISTIDINE PROTEIN KINASE"/>
    <property type="match status" value="1"/>
</dbReference>
<keyword evidence="6 22" id="KW-0597">Phosphoprotein</keyword>
<dbReference type="CDD" id="cd16922">
    <property type="entry name" value="HATPase_EvgS-ArcB-TorS-like"/>
    <property type="match status" value="1"/>
</dbReference>
<evidence type="ECO:0000256" key="7">
    <source>
        <dbReference type="ARBA" id="ARBA00022679"/>
    </source>
</evidence>
<dbReference type="SUPFAM" id="SSF47384">
    <property type="entry name" value="Homodimeric domain of signal transducing histidine kinase"/>
    <property type="match status" value="1"/>
</dbReference>
<evidence type="ECO:0000256" key="4">
    <source>
        <dbReference type="ARBA" id="ARBA00022475"/>
    </source>
</evidence>
<dbReference type="Pfam" id="PF08447">
    <property type="entry name" value="PAS_3"/>
    <property type="match status" value="2"/>
</dbReference>
<dbReference type="Pfam" id="PF01627">
    <property type="entry name" value="Hpt"/>
    <property type="match status" value="1"/>
</dbReference>
<evidence type="ECO:0000256" key="24">
    <source>
        <dbReference type="SAM" id="Phobius"/>
    </source>
</evidence>
<feature type="domain" description="PAC" evidence="28">
    <location>
        <begin position="454"/>
        <end position="507"/>
    </location>
</feature>
<dbReference type="FunFam" id="1.10.287.130:FF:000002">
    <property type="entry name" value="Two-component osmosensing histidine kinase"/>
    <property type="match status" value="1"/>
</dbReference>
<evidence type="ECO:0000259" key="25">
    <source>
        <dbReference type="PROSITE" id="PS50109"/>
    </source>
</evidence>
<dbReference type="PROSITE" id="PS50113">
    <property type="entry name" value="PAC"/>
    <property type="match status" value="2"/>
</dbReference>
<keyword evidence="5" id="KW-0997">Cell inner membrane</keyword>
<name>A0A1Q8YCZ7_9BURK</name>
<feature type="modified residue" description="Phosphohistidine" evidence="21">
    <location>
        <position position="1263"/>
    </location>
</feature>
<dbReference type="Pfam" id="PF02518">
    <property type="entry name" value="HATPase_c"/>
    <property type="match status" value="1"/>
</dbReference>
<evidence type="ECO:0000259" key="28">
    <source>
        <dbReference type="PROSITE" id="PS50113"/>
    </source>
</evidence>
<dbReference type="EC" id="2.7.13.3" evidence="3"/>
<dbReference type="InterPro" id="IPR008207">
    <property type="entry name" value="Sig_transdc_His_kin_Hpt_dom"/>
</dbReference>
<dbReference type="STRING" id="81479.RA876_04805"/>
<evidence type="ECO:0000256" key="15">
    <source>
        <dbReference type="ARBA" id="ARBA00023026"/>
    </source>
</evidence>
<feature type="domain" description="CHASE" evidence="29">
    <location>
        <begin position="86"/>
        <end position="306"/>
    </location>
</feature>
<dbReference type="GO" id="GO:0000155">
    <property type="term" value="F:phosphorelay sensor kinase activity"/>
    <property type="evidence" value="ECO:0007669"/>
    <property type="project" value="InterPro"/>
</dbReference>
<keyword evidence="32" id="KW-1185">Reference proteome</keyword>
<dbReference type="PROSITE" id="PS50112">
    <property type="entry name" value="PAS"/>
    <property type="match status" value="1"/>
</dbReference>
<feature type="domain" description="Histidine kinase" evidence="25">
    <location>
        <begin position="791"/>
        <end position="1017"/>
    </location>
</feature>
<dbReference type="SMART" id="SM01079">
    <property type="entry name" value="CHASE"/>
    <property type="match status" value="1"/>
</dbReference>
<dbReference type="Gene3D" id="1.10.287.130">
    <property type="match status" value="1"/>
</dbReference>
<keyword evidence="12" id="KW-0067">ATP-binding</keyword>
<gene>
    <name evidence="31" type="ORF">BLL52_2103</name>
</gene>
<feature type="domain" description="Response regulatory" evidence="26">
    <location>
        <begin position="1050"/>
        <end position="1167"/>
    </location>
</feature>
<keyword evidence="10" id="KW-0547">Nucleotide-binding</keyword>
<evidence type="ECO:0000256" key="3">
    <source>
        <dbReference type="ARBA" id="ARBA00012438"/>
    </source>
</evidence>
<evidence type="ECO:0000256" key="2">
    <source>
        <dbReference type="ARBA" id="ARBA00004429"/>
    </source>
</evidence>
<keyword evidence="11 31" id="KW-0418">Kinase</keyword>
<proteinExistence type="predicted"/>
<evidence type="ECO:0000256" key="18">
    <source>
        <dbReference type="ARBA" id="ARBA00064003"/>
    </source>
</evidence>
<evidence type="ECO:0000256" key="1">
    <source>
        <dbReference type="ARBA" id="ARBA00000085"/>
    </source>
</evidence>
<dbReference type="InterPro" id="IPR001610">
    <property type="entry name" value="PAC"/>
</dbReference>
<evidence type="ECO:0000256" key="22">
    <source>
        <dbReference type="PROSITE-ProRule" id="PRU00169"/>
    </source>
</evidence>
<dbReference type="NCBIfam" id="TIGR00229">
    <property type="entry name" value="sensory_box"/>
    <property type="match status" value="2"/>
</dbReference>
<dbReference type="InterPro" id="IPR036890">
    <property type="entry name" value="HATPase_C_sf"/>
</dbReference>
<evidence type="ECO:0000256" key="9">
    <source>
        <dbReference type="ARBA" id="ARBA00022729"/>
    </source>
</evidence>
<dbReference type="InterPro" id="IPR003661">
    <property type="entry name" value="HisK_dim/P_dom"/>
</dbReference>
<feature type="modified residue" description="4-aspartylphosphate" evidence="22">
    <location>
        <position position="1099"/>
    </location>
</feature>
<evidence type="ECO:0000256" key="6">
    <source>
        <dbReference type="ARBA" id="ARBA00022553"/>
    </source>
</evidence>
<evidence type="ECO:0000256" key="12">
    <source>
        <dbReference type="ARBA" id="ARBA00022840"/>
    </source>
</evidence>
<dbReference type="SUPFAM" id="SSF55785">
    <property type="entry name" value="PYP-like sensor domain (PAS domain)"/>
    <property type="match status" value="3"/>
</dbReference>
<evidence type="ECO:0000256" key="8">
    <source>
        <dbReference type="ARBA" id="ARBA00022692"/>
    </source>
</evidence>
<keyword evidence="13 24" id="KW-1133">Transmembrane helix</keyword>
<dbReference type="InterPro" id="IPR006189">
    <property type="entry name" value="CHASE_dom"/>
</dbReference>
<evidence type="ECO:0000256" key="11">
    <source>
        <dbReference type="ARBA" id="ARBA00022777"/>
    </source>
</evidence>
<keyword evidence="4" id="KW-1003">Cell membrane</keyword>
<evidence type="ECO:0000256" key="10">
    <source>
        <dbReference type="ARBA" id="ARBA00022741"/>
    </source>
</evidence>
<dbReference type="InterPro" id="IPR000014">
    <property type="entry name" value="PAS"/>
</dbReference>
<dbReference type="CDD" id="cd17546">
    <property type="entry name" value="REC_hyHK_CKI1_RcsC-like"/>
    <property type="match status" value="1"/>
</dbReference>
<protein>
    <recommendedName>
        <fullName evidence="19">Sensory/regulatory protein RpfC</fullName>
        <ecNumber evidence="3">2.7.13.3</ecNumber>
    </recommendedName>
    <alternativeName>
        <fullName evidence="20">Virulence sensor protein BvgS</fullName>
    </alternativeName>
</protein>
<dbReference type="PROSITE" id="PS50839">
    <property type="entry name" value="CHASE"/>
    <property type="match status" value="1"/>
</dbReference>
<dbReference type="Gene3D" id="3.40.50.2300">
    <property type="match status" value="1"/>
</dbReference>
<dbReference type="SMART" id="SM00388">
    <property type="entry name" value="HisKA"/>
    <property type="match status" value="1"/>
</dbReference>
<keyword evidence="14" id="KW-0902">Two-component regulatory system</keyword>
<dbReference type="SMART" id="SM00073">
    <property type="entry name" value="HPT"/>
    <property type="match status" value="1"/>
</dbReference>
<evidence type="ECO:0000256" key="13">
    <source>
        <dbReference type="ARBA" id="ARBA00022989"/>
    </source>
</evidence>
<dbReference type="EMBL" id="MSYM01000013">
    <property type="protein sequence ID" value="OLP05875.1"/>
    <property type="molecule type" value="Genomic_DNA"/>
</dbReference>
<dbReference type="CDD" id="cd00082">
    <property type="entry name" value="HisKA"/>
    <property type="match status" value="1"/>
</dbReference>
<dbReference type="SMART" id="SM00091">
    <property type="entry name" value="PAS"/>
    <property type="match status" value="2"/>
</dbReference>
<dbReference type="InterPro" id="IPR036097">
    <property type="entry name" value="HisK_dim/P_sf"/>
</dbReference>
<dbReference type="SUPFAM" id="SSF55874">
    <property type="entry name" value="ATPase domain of HSP90 chaperone/DNA topoisomerase II/histidine kinase"/>
    <property type="match status" value="1"/>
</dbReference>
<dbReference type="PROSITE" id="PS50109">
    <property type="entry name" value="HIS_KIN"/>
    <property type="match status" value="1"/>
</dbReference>
<feature type="domain" description="HPt" evidence="30">
    <location>
        <begin position="1224"/>
        <end position="1323"/>
    </location>
</feature>
<dbReference type="Pfam" id="PF03924">
    <property type="entry name" value="CHASE"/>
    <property type="match status" value="1"/>
</dbReference>
<evidence type="ECO:0000256" key="23">
    <source>
        <dbReference type="SAM" id="Coils"/>
    </source>
</evidence>
<dbReference type="Proteomes" id="UP000185911">
    <property type="component" value="Unassembled WGS sequence"/>
</dbReference>
<dbReference type="InterPro" id="IPR013655">
    <property type="entry name" value="PAS_fold_3"/>
</dbReference>
<dbReference type="InterPro" id="IPR005467">
    <property type="entry name" value="His_kinase_dom"/>
</dbReference>
<dbReference type="PROSITE" id="PS50110">
    <property type="entry name" value="RESPONSE_REGULATORY"/>
    <property type="match status" value="1"/>
</dbReference>
<dbReference type="PANTHER" id="PTHR43047:SF64">
    <property type="entry name" value="HISTIDINE KINASE CONTAINING CHEY-HOMOLOGOUS RECEIVER DOMAIN AND PAS DOMAIN-RELATED"/>
    <property type="match status" value="1"/>
</dbReference>
<dbReference type="GO" id="GO:0005524">
    <property type="term" value="F:ATP binding"/>
    <property type="evidence" value="ECO:0007669"/>
    <property type="project" value="UniProtKB-KW"/>
</dbReference>
<dbReference type="SMART" id="SM00387">
    <property type="entry name" value="HATPase_c"/>
    <property type="match status" value="1"/>
</dbReference>
<sequence>MHVVRQPLIGSPLASVRKTSTLLWASGVLVLGLGLTGVFWRQARTVAAEQIQVELAREASDITGTLERNLKANALMLMGFAGLFDASDEVTRQDFRGYFEVLSAAAKTQGFAGVAYVEQVSAQNLQQHQARVRSDGLPYYRVSPHGNRAAYTPIVYIEPIDSGNNRRAVGFDISTVPAERSALALARDTGQLVISGKLTLKQDEGQGQPGFVMYAPVYQRAARPKTLAERQSSIVGWVDVPFRVASLIAQLLPQGLRDMGLSIYDTGDVSAANLMFDAEGPHTSAPAGAARFTRQLNFGGRQWTLAYLAKPGFGAPAIKQRPALVGATGMLLSLLLSLLTALLLRTQQRREQAVLRDAGEAERQVREALRADNERALQASVWAMSEAQRIGRVGTYIADIQKATFQESGVLTDIFGIDHTYDRSISSWLAMIVPEYRQSVQEHYQRTIEGDGLFDQEYPIIRPVDGQTRWVRALGELSAAAQGQPSVLCGTIQDITARKTVELELQTYRDHLEELVQQKTQHLEQALLALKQQKFILDEHAIVTMTDMDGLYTYGNAKFTAISGYSPEEFLGCHHSLVSSGVHPPAFFQAMYDAVNRGEAWHVQECNRAKDGHLYWTDTTFYAFRDASGQPESYLSVRTEITQRKAAEQAQQLAMSLLAATLESTGDGILVMDRAHHITLWNQRFVALWRVPPELLTGQASDAVLACVAGQLAQPVLFTDKVLALERTPEASSNETVDLADGRVFRCISHPQKLGQEVVGRVWSFADITEFKRAESAANAANQAKSDFLANMSHEIRTPMNGVIGMVDILQQTPLQSEQKRMLDTIANSSQTLLHILNDILDYSKIEAGHMAVERLATPLVPLCQSVVQLLQSSASAQGVALSLAIDPALPCAIYTDPTRLRQVLLNLLGNAIKFTLAAPGRVPSVALRLETGTLDSGQPGLLLTVQDNGIGISEAVVAKLFTPFTQADASTARQFGGTGLGLSISQRLVALMGGQITVQSTLGEGSAFTVALPLHEAPLEPAAPDLDERRLRPRPPAPSVAQAAASGQLILLAEDNETNRDVLREQLRLLGYAAEVADDGVAALAQWRSGRYSLLLTDCHMPLMDGFALAGAIRAEELPGQRRPIIAVTANAMRGEAQNCLSSGMDDYLSKPLRLQELGSMLAKWLPLAGDATPQDPEQALAELAPAQAAAVPQASHELPSAPLSVGLPIWNPDTLAQLVGNNPGLHQRLLTKFLTNATRQLKAIQLAALAGEANKAAQVAHTFKSSARAVGALSLGQLCEQLETAGLAGEATTCLALAASLDAAFIQTRDAILARDTGAEA</sequence>
<dbReference type="InterPro" id="IPR004358">
    <property type="entry name" value="Sig_transdc_His_kin-like_C"/>
</dbReference>
<dbReference type="Gene3D" id="3.30.565.10">
    <property type="entry name" value="Histidine kinase-like ATPase, C-terminal domain"/>
    <property type="match status" value="1"/>
</dbReference>
<dbReference type="SMART" id="SM00448">
    <property type="entry name" value="REC"/>
    <property type="match status" value="1"/>
</dbReference>
<feature type="coiled-coil region" evidence="23">
    <location>
        <begin position="498"/>
        <end position="525"/>
    </location>
</feature>
<dbReference type="Pfam" id="PF00072">
    <property type="entry name" value="Response_reg"/>
    <property type="match status" value="1"/>
</dbReference>
<dbReference type="FunFam" id="3.30.565.10:FF:000010">
    <property type="entry name" value="Sensor histidine kinase RcsC"/>
    <property type="match status" value="1"/>
</dbReference>
<feature type="domain" description="PAS" evidence="27">
    <location>
        <begin position="543"/>
        <end position="584"/>
    </location>
</feature>
<organism evidence="31 32">
    <name type="scientific">Rhodoferax antarcticus ANT.BR</name>
    <dbReference type="NCBI Taxonomy" id="1111071"/>
    <lineage>
        <taxon>Bacteria</taxon>
        <taxon>Pseudomonadati</taxon>
        <taxon>Pseudomonadota</taxon>
        <taxon>Betaproteobacteria</taxon>
        <taxon>Burkholderiales</taxon>
        <taxon>Comamonadaceae</taxon>
        <taxon>Rhodoferax</taxon>
    </lineage>
</organism>
<dbReference type="InterPro" id="IPR042240">
    <property type="entry name" value="CHASE_sf"/>
</dbReference>
<comment type="caution">
    <text evidence="31">The sequence shown here is derived from an EMBL/GenBank/DDBJ whole genome shotgun (WGS) entry which is preliminary data.</text>
</comment>
<evidence type="ECO:0000259" key="29">
    <source>
        <dbReference type="PROSITE" id="PS50839"/>
    </source>
</evidence>
<evidence type="ECO:0000256" key="17">
    <source>
        <dbReference type="ARBA" id="ARBA00058004"/>
    </source>
</evidence>
<dbReference type="CDD" id="cd00088">
    <property type="entry name" value="HPT"/>
    <property type="match status" value="1"/>
</dbReference>
<keyword evidence="16 24" id="KW-0472">Membrane</keyword>
<dbReference type="Gene3D" id="1.20.120.160">
    <property type="entry name" value="HPT domain"/>
    <property type="match status" value="1"/>
</dbReference>
<dbReference type="PROSITE" id="PS50894">
    <property type="entry name" value="HPT"/>
    <property type="match status" value="1"/>
</dbReference>
<dbReference type="SUPFAM" id="SSF52172">
    <property type="entry name" value="CheY-like"/>
    <property type="match status" value="1"/>
</dbReference>
<accession>A0A1Q8YCZ7</accession>
<evidence type="ECO:0000259" key="30">
    <source>
        <dbReference type="PROSITE" id="PS50894"/>
    </source>
</evidence>
<dbReference type="InterPro" id="IPR035965">
    <property type="entry name" value="PAS-like_dom_sf"/>
</dbReference>
<dbReference type="Pfam" id="PF12860">
    <property type="entry name" value="PAS_7"/>
    <property type="match status" value="1"/>
</dbReference>
<dbReference type="Gene3D" id="2.10.70.100">
    <property type="match status" value="1"/>
</dbReference>
<dbReference type="InterPro" id="IPR001789">
    <property type="entry name" value="Sig_transdc_resp-reg_receiver"/>
</dbReference>
<evidence type="ECO:0000313" key="32">
    <source>
        <dbReference type="Proteomes" id="UP000185911"/>
    </source>
</evidence>
<comment type="function">
    <text evidence="17">Member of the two-component regulatory system BvgS/BvgA. Phosphorylates BvgA via a four-step phosphorelay in response to environmental signals.</text>
</comment>
<feature type="transmembrane region" description="Helical" evidence="24">
    <location>
        <begin position="22"/>
        <end position="40"/>
    </location>
</feature>
<feature type="domain" description="PAC" evidence="28">
    <location>
        <begin position="599"/>
        <end position="653"/>
    </location>
</feature>
<evidence type="ECO:0000256" key="16">
    <source>
        <dbReference type="ARBA" id="ARBA00023136"/>
    </source>
</evidence>
<evidence type="ECO:0000256" key="5">
    <source>
        <dbReference type="ARBA" id="ARBA00022519"/>
    </source>
</evidence>
<comment type="subunit">
    <text evidence="18">At low DSF concentrations, interacts with RpfF.</text>
</comment>
<dbReference type="InterPro" id="IPR036641">
    <property type="entry name" value="HPT_dom_sf"/>
</dbReference>
<dbReference type="SUPFAM" id="SSF47226">
    <property type="entry name" value="Histidine-containing phosphotransfer domain, HPT domain"/>
    <property type="match status" value="1"/>
</dbReference>
<evidence type="ECO:0000313" key="31">
    <source>
        <dbReference type="EMBL" id="OLP05875.1"/>
    </source>
</evidence>
<comment type="subcellular location">
    <subcellularLocation>
        <location evidence="2">Cell inner membrane</location>
        <topology evidence="2">Multi-pass membrane protein</topology>
    </subcellularLocation>
</comment>
<evidence type="ECO:0000256" key="21">
    <source>
        <dbReference type="PROSITE-ProRule" id="PRU00110"/>
    </source>
</evidence>
<dbReference type="CDD" id="cd00130">
    <property type="entry name" value="PAS"/>
    <property type="match status" value="2"/>
</dbReference>
<keyword evidence="15" id="KW-0843">Virulence</keyword>
<evidence type="ECO:0000259" key="26">
    <source>
        <dbReference type="PROSITE" id="PS50110"/>
    </source>
</evidence>
<evidence type="ECO:0000256" key="14">
    <source>
        <dbReference type="ARBA" id="ARBA00023012"/>
    </source>
</evidence>
<reference evidence="31 32" key="1">
    <citation type="submission" date="2017-01" db="EMBL/GenBank/DDBJ databases">
        <title>Genome sequence of Rhodoferax antarcticus ANT.BR, a psychrophilic purple nonsulfur bacterium from an Antarctic microbial mat.</title>
        <authorList>
            <person name="Baker J."/>
            <person name="Riester C."/>
            <person name="Skinner B."/>
            <person name="Newell A."/>
            <person name="Swingley W."/>
            <person name="Madigan M."/>
            <person name="Jung D."/>
            <person name="Asao M."/>
            <person name="Chen M."/>
            <person name="Loughlin P."/>
            <person name="Pan H."/>
            <person name="Lin S."/>
            <person name="Li N."/>
            <person name="Shaw J."/>
            <person name="Prado M."/>
            <person name="Sherman C."/>
            <person name="Li X."/>
            <person name="Tang J."/>
            <person name="Blankenship R."/>
            <person name="Zhao T."/>
            <person name="Touchman J."/>
            <person name="Sattley M."/>
        </authorList>
    </citation>
    <scope>NUCLEOTIDE SEQUENCE [LARGE SCALE GENOMIC DNA]</scope>
    <source>
        <strain evidence="31 32">ANT.BR</strain>
    </source>
</reference>
<keyword evidence="23" id="KW-0175">Coiled coil</keyword>
<dbReference type="InterPro" id="IPR000700">
    <property type="entry name" value="PAS-assoc_C"/>
</dbReference>
<dbReference type="InterPro" id="IPR003594">
    <property type="entry name" value="HATPase_dom"/>
</dbReference>